<feature type="domain" description="DUF3298" evidence="2">
    <location>
        <begin position="146"/>
        <end position="219"/>
    </location>
</feature>
<accession>A0ABW9LPQ0</accession>
<keyword evidence="1" id="KW-0732">Signal</keyword>
<dbReference type="Pfam" id="PF11738">
    <property type="entry name" value="DUF3298"/>
    <property type="match status" value="1"/>
</dbReference>
<dbReference type="Gene3D" id="3.90.640.20">
    <property type="entry name" value="Heat-shock cognate protein, ATPase"/>
    <property type="match status" value="1"/>
</dbReference>
<gene>
    <name evidence="3" type="ORF">ACK4CP_06260</name>
</gene>
<sequence>MKIATVAAPVLGAAAMLLAASITAHAESACTDLGGAVDDGVCVSHTVTPRYTLDIDFPVDYPDQHAVTEFVDGTRSDWNHAADTYPAREFPYLLAISGTGYHSGPAQTGTRSLVFALNSDFGAHPVTSFHALNYDLAKGAPITLTSLFKPGTDPARVLAPIIKRDLDKRGLGTDASVDDLQAQDFEQFAISDDALTFFFAQGLVGPQVAGPQRITVPRSELAPALA</sequence>
<dbReference type="InterPro" id="IPR053421">
    <property type="entry name" value="Esterase_Immunogenic_RsiV"/>
</dbReference>
<evidence type="ECO:0000256" key="1">
    <source>
        <dbReference type="SAM" id="SignalP"/>
    </source>
</evidence>
<dbReference type="Proteomes" id="UP001635817">
    <property type="component" value="Unassembled WGS sequence"/>
</dbReference>
<evidence type="ECO:0000259" key="2">
    <source>
        <dbReference type="Pfam" id="PF11738"/>
    </source>
</evidence>
<dbReference type="EC" id="3.1.1.-" evidence="3"/>
<comment type="caution">
    <text evidence="3">The sequence shown here is derived from an EMBL/GenBank/DDBJ whole genome shotgun (WGS) entry which is preliminary data.</text>
</comment>
<keyword evidence="4" id="KW-1185">Reference proteome</keyword>
<evidence type="ECO:0000313" key="3">
    <source>
        <dbReference type="EMBL" id="MFN6549983.1"/>
    </source>
</evidence>
<dbReference type="InterPro" id="IPR037126">
    <property type="entry name" value="PdaC/RsiV-like_sf"/>
</dbReference>
<dbReference type="NCBIfam" id="NF043047">
    <property type="entry name" value="EstaseRv3036c"/>
    <property type="match status" value="1"/>
</dbReference>
<keyword evidence="3" id="KW-0378">Hydrolase</keyword>
<feature type="chain" id="PRO_5046363736" evidence="1">
    <location>
        <begin position="27"/>
        <end position="226"/>
    </location>
</feature>
<dbReference type="EMBL" id="JBKBDE010000001">
    <property type="protein sequence ID" value="MFN6549983.1"/>
    <property type="molecule type" value="Genomic_DNA"/>
</dbReference>
<proteinExistence type="predicted"/>
<dbReference type="InterPro" id="IPR021729">
    <property type="entry name" value="DUF3298"/>
</dbReference>
<dbReference type="RefSeq" id="WP_409548827.1">
    <property type="nucleotide sequence ID" value="NZ_JBKBDE010000001.1"/>
</dbReference>
<name>A0ABW9LPQ0_9MYCO</name>
<dbReference type="Gene3D" id="3.30.565.40">
    <property type="entry name" value="Fervidobacterium nodosum Rt17-B1 like"/>
    <property type="match status" value="1"/>
</dbReference>
<protein>
    <submittedName>
        <fullName evidence="3">Esterase</fullName>
        <ecNumber evidence="3">3.1.1.-</ecNumber>
    </submittedName>
</protein>
<organism evidence="3 4">
    <name type="scientific">Mycolicibacterium septicum</name>
    <dbReference type="NCBI Taxonomy" id="98668"/>
    <lineage>
        <taxon>Bacteria</taxon>
        <taxon>Bacillati</taxon>
        <taxon>Actinomycetota</taxon>
        <taxon>Actinomycetes</taxon>
        <taxon>Mycobacteriales</taxon>
        <taxon>Mycobacteriaceae</taxon>
        <taxon>Mycolicibacterium</taxon>
    </lineage>
</organism>
<reference evidence="3 4" key="1">
    <citation type="submission" date="2024-12" db="EMBL/GenBank/DDBJ databases">
        <title>The coexistence of Mycolicibacterium septicum and Mycolicibacterium nivoides in clinical samples.</title>
        <authorList>
            <person name="Wang C."/>
            <person name="Feng Y."/>
            <person name="Zong Z."/>
        </authorList>
    </citation>
    <scope>NUCLEOTIDE SEQUENCE [LARGE SCALE GENOMIC DNA]</scope>
    <source>
        <strain evidence="3 4">120310</strain>
    </source>
</reference>
<dbReference type="GO" id="GO:0016787">
    <property type="term" value="F:hydrolase activity"/>
    <property type="evidence" value="ECO:0007669"/>
    <property type="project" value="UniProtKB-KW"/>
</dbReference>
<evidence type="ECO:0000313" key="4">
    <source>
        <dbReference type="Proteomes" id="UP001635817"/>
    </source>
</evidence>
<feature type="signal peptide" evidence="1">
    <location>
        <begin position="1"/>
        <end position="26"/>
    </location>
</feature>